<feature type="signal peptide" evidence="1">
    <location>
        <begin position="1"/>
        <end position="19"/>
    </location>
</feature>
<accession>A0A939DKJ6</accession>
<dbReference type="Proteomes" id="UP000664654">
    <property type="component" value="Unassembled WGS sequence"/>
</dbReference>
<sequence length="463" mass="52185">MMKLFFTVLLWLLSVMATASQKPLLRFDGQNIAGSPYGLFVEELLNRAYDRQGYRIEYLPLPLARSFREANEGRLDGLRARIEGIESEYPYLVKVDYPLFDFTVELIGDRRQCGLCDLSQLDNLVTLRGFEAQQRLFASLGLDMAVRAVSDSQQALDMLSARRVPAVVLSGGMLPKGFLQGSVHWIRHTLAILPDYHYLHQSHAALAEQIGAEFHAMESSGEIALLRTKHGIPASVSTQPASVQVGPVSAVSSDWQGYTDTEQGVYWKILRSAFASSGLQVTSDLSNWKRAKAEFAEGRYDILVGAYDYEVPVGGLRSDVHIDYELPVLAIGHDRQRMQRQIKGQDVARGCHVLGYDFSRLLGENIEMYEVSQLDDCMKMLSNGRLDMVFDYLYNLTEEERQSLSVLEISDEQPLFLVFQDTVRGRHLKRLFEQAFREQVVSGRVAGFFPDAESYSTARLAVQ</sequence>
<dbReference type="RefSeq" id="WP_206572107.1">
    <property type="nucleotide sequence ID" value="NZ_JAFKCV010000001.1"/>
</dbReference>
<feature type="chain" id="PRO_5036721946" description="Solute-binding protein family 3/N-terminal domain-containing protein" evidence="1">
    <location>
        <begin position="20"/>
        <end position="463"/>
    </location>
</feature>
<evidence type="ECO:0000313" key="2">
    <source>
        <dbReference type="EMBL" id="MBN7824007.1"/>
    </source>
</evidence>
<proteinExistence type="predicted"/>
<name>A0A939DKJ6_9ALTE</name>
<protein>
    <recommendedName>
        <fullName evidence="4">Solute-binding protein family 3/N-terminal domain-containing protein</fullName>
    </recommendedName>
</protein>
<evidence type="ECO:0000313" key="3">
    <source>
        <dbReference type="Proteomes" id="UP000664654"/>
    </source>
</evidence>
<comment type="caution">
    <text evidence="2">The sequence shown here is derived from an EMBL/GenBank/DDBJ whole genome shotgun (WGS) entry which is preliminary data.</text>
</comment>
<gene>
    <name evidence="2" type="ORF">J0A66_02100</name>
</gene>
<dbReference type="AlphaFoldDB" id="A0A939DKJ6"/>
<keyword evidence="1" id="KW-0732">Signal</keyword>
<evidence type="ECO:0008006" key="4">
    <source>
        <dbReference type="Google" id="ProtNLM"/>
    </source>
</evidence>
<evidence type="ECO:0000256" key="1">
    <source>
        <dbReference type="SAM" id="SignalP"/>
    </source>
</evidence>
<organism evidence="2 3">
    <name type="scientific">Bowmanella dokdonensis</name>
    <dbReference type="NCBI Taxonomy" id="751969"/>
    <lineage>
        <taxon>Bacteria</taxon>
        <taxon>Pseudomonadati</taxon>
        <taxon>Pseudomonadota</taxon>
        <taxon>Gammaproteobacteria</taxon>
        <taxon>Alteromonadales</taxon>
        <taxon>Alteromonadaceae</taxon>
        <taxon>Bowmanella</taxon>
    </lineage>
</organism>
<reference evidence="2" key="1">
    <citation type="submission" date="2021-03" db="EMBL/GenBank/DDBJ databases">
        <title>novel species isolated from a fishpond in China.</title>
        <authorList>
            <person name="Lu H."/>
            <person name="Cai Z."/>
        </authorList>
    </citation>
    <scope>NUCLEOTIDE SEQUENCE</scope>
    <source>
        <strain evidence="2">JCM 30855</strain>
    </source>
</reference>
<keyword evidence="3" id="KW-1185">Reference proteome</keyword>
<dbReference type="SUPFAM" id="SSF53850">
    <property type="entry name" value="Periplasmic binding protein-like II"/>
    <property type="match status" value="2"/>
</dbReference>
<dbReference type="EMBL" id="JAFKCV010000001">
    <property type="protein sequence ID" value="MBN7824007.1"/>
    <property type="molecule type" value="Genomic_DNA"/>
</dbReference>